<dbReference type="PANTHER" id="PTHR43550">
    <property type="entry name" value="3-KETODIHYDROSPHINGOSINE REDUCTASE"/>
    <property type="match status" value="1"/>
</dbReference>
<comment type="pathway">
    <text evidence="2">Lipid metabolism; sphingolipid metabolism.</text>
</comment>
<dbReference type="Pfam" id="PF00106">
    <property type="entry name" value="adh_short"/>
    <property type="match status" value="1"/>
</dbReference>
<keyword evidence="5" id="KW-0521">NADP</keyword>
<gene>
    <name evidence="12" type="ORF">PHLGIDRAFT_24924</name>
</gene>
<evidence type="ECO:0000256" key="9">
    <source>
        <dbReference type="ARBA" id="ARBA00026112"/>
    </source>
</evidence>
<evidence type="ECO:0000256" key="11">
    <source>
        <dbReference type="ARBA" id="ARBA00048930"/>
    </source>
</evidence>
<name>A0A0C3S5S6_PHLG1</name>
<keyword evidence="8" id="KW-0443">Lipid metabolism</keyword>
<keyword evidence="4" id="KW-0256">Endoplasmic reticulum</keyword>
<dbReference type="InterPro" id="IPR045022">
    <property type="entry name" value="KDSR-like"/>
</dbReference>
<dbReference type="EC" id="1.1.1.102" evidence="9"/>
<dbReference type="SUPFAM" id="SSF51735">
    <property type="entry name" value="NAD(P)-binding Rossmann-fold domains"/>
    <property type="match status" value="1"/>
</dbReference>
<protein>
    <recommendedName>
        <fullName evidence="9">3-dehydrosphinganine reductase</fullName>
        <ecNumber evidence="9">1.1.1.102</ecNumber>
    </recommendedName>
</protein>
<comment type="function">
    <text evidence="10">Catalyzes the reduction of 3'-oxosphinganine (3-ketodihydrosphingosine/KDS) to sphinganine (dihydrosphingosine/DHS), the second step of de novo sphingolipid biosynthesis.</text>
</comment>
<dbReference type="Proteomes" id="UP000053257">
    <property type="component" value="Unassembled WGS sequence"/>
</dbReference>
<evidence type="ECO:0000256" key="4">
    <source>
        <dbReference type="ARBA" id="ARBA00022824"/>
    </source>
</evidence>
<evidence type="ECO:0000256" key="10">
    <source>
        <dbReference type="ARBA" id="ARBA00044737"/>
    </source>
</evidence>
<evidence type="ECO:0000256" key="2">
    <source>
        <dbReference type="ARBA" id="ARBA00004760"/>
    </source>
</evidence>
<sequence>MFFGKQKWDPRGKHCYVTGGSAGLGLSLAVLLAKRGAHVSIVARDEERLNKALAQIEAARQSPDQVFRAYSFSLASATEAEKALDAVAAGHGGRCPDALFSCAGKSRPGFWLEQTEAQLRLCMDETYWVQAWPALAMSKRMVAEGVKGKIVFTSSVLGYFSIVGYSPYSPGKFAIRGLAEALQSEFLLYGIDVHISFPLTIFSPGLIEEDKVKPKVTLKIEESDEGLHPDQVAVHVFKGVERGDFHIAYSLIGNVFKASTRGSSPGNTSLMSQVYSFIGMIGLPLWRRDVDKQVLNHKKEHYEYLSSKGLVSS</sequence>
<dbReference type="CDD" id="cd08939">
    <property type="entry name" value="KDSR-like_SDR_c"/>
    <property type="match status" value="1"/>
</dbReference>
<evidence type="ECO:0000313" key="12">
    <source>
        <dbReference type="EMBL" id="KIP05772.1"/>
    </source>
</evidence>
<evidence type="ECO:0000313" key="13">
    <source>
        <dbReference type="Proteomes" id="UP000053257"/>
    </source>
</evidence>
<evidence type="ECO:0000256" key="3">
    <source>
        <dbReference type="ARBA" id="ARBA00004991"/>
    </source>
</evidence>
<organism evidence="12 13">
    <name type="scientific">Phlebiopsis gigantea (strain 11061_1 CR5-6)</name>
    <name type="common">White-rot fungus</name>
    <name type="synonym">Peniophora gigantea</name>
    <dbReference type="NCBI Taxonomy" id="745531"/>
    <lineage>
        <taxon>Eukaryota</taxon>
        <taxon>Fungi</taxon>
        <taxon>Dikarya</taxon>
        <taxon>Basidiomycota</taxon>
        <taxon>Agaricomycotina</taxon>
        <taxon>Agaricomycetes</taxon>
        <taxon>Polyporales</taxon>
        <taxon>Phanerochaetaceae</taxon>
        <taxon>Phlebiopsis</taxon>
    </lineage>
</organism>
<dbReference type="GO" id="GO:0005789">
    <property type="term" value="C:endoplasmic reticulum membrane"/>
    <property type="evidence" value="ECO:0007669"/>
    <property type="project" value="TreeGrafter"/>
</dbReference>
<dbReference type="Gene3D" id="3.40.50.720">
    <property type="entry name" value="NAD(P)-binding Rossmann-like Domain"/>
    <property type="match status" value="1"/>
</dbReference>
<keyword evidence="7" id="KW-0560">Oxidoreductase</keyword>
<reference evidence="12 13" key="1">
    <citation type="journal article" date="2014" name="PLoS Genet.">
        <title>Analysis of the Phlebiopsis gigantea genome, transcriptome and secretome provides insight into its pioneer colonization strategies of wood.</title>
        <authorList>
            <person name="Hori C."/>
            <person name="Ishida T."/>
            <person name="Igarashi K."/>
            <person name="Samejima M."/>
            <person name="Suzuki H."/>
            <person name="Master E."/>
            <person name="Ferreira P."/>
            <person name="Ruiz-Duenas F.J."/>
            <person name="Held B."/>
            <person name="Canessa P."/>
            <person name="Larrondo L.F."/>
            <person name="Schmoll M."/>
            <person name="Druzhinina I.S."/>
            <person name="Kubicek C.P."/>
            <person name="Gaskell J.A."/>
            <person name="Kersten P."/>
            <person name="St John F."/>
            <person name="Glasner J."/>
            <person name="Sabat G."/>
            <person name="Splinter BonDurant S."/>
            <person name="Syed K."/>
            <person name="Yadav J."/>
            <person name="Mgbeahuruike A.C."/>
            <person name="Kovalchuk A."/>
            <person name="Asiegbu F.O."/>
            <person name="Lackner G."/>
            <person name="Hoffmeister D."/>
            <person name="Rencoret J."/>
            <person name="Gutierrez A."/>
            <person name="Sun H."/>
            <person name="Lindquist E."/>
            <person name="Barry K."/>
            <person name="Riley R."/>
            <person name="Grigoriev I.V."/>
            <person name="Henrissat B."/>
            <person name="Kues U."/>
            <person name="Berka R.M."/>
            <person name="Martinez A.T."/>
            <person name="Covert S.F."/>
            <person name="Blanchette R.A."/>
            <person name="Cullen D."/>
        </authorList>
    </citation>
    <scope>NUCLEOTIDE SEQUENCE [LARGE SCALE GENOMIC DNA]</scope>
    <source>
        <strain evidence="12 13">11061_1 CR5-6</strain>
    </source>
</reference>
<comment type="catalytic activity">
    <reaction evidence="11">
        <text>sphinganine + NADP(+) = 3-oxosphinganine + NADPH + H(+)</text>
        <dbReference type="Rhea" id="RHEA:22640"/>
        <dbReference type="ChEBI" id="CHEBI:15378"/>
        <dbReference type="ChEBI" id="CHEBI:57783"/>
        <dbReference type="ChEBI" id="CHEBI:57817"/>
        <dbReference type="ChEBI" id="CHEBI:58299"/>
        <dbReference type="ChEBI" id="CHEBI:58349"/>
        <dbReference type="EC" id="1.1.1.102"/>
    </reaction>
    <physiologicalReaction direction="right-to-left" evidence="11">
        <dbReference type="Rhea" id="RHEA:22642"/>
    </physiologicalReaction>
</comment>
<dbReference type="GO" id="GO:0006666">
    <property type="term" value="P:3-keto-sphinganine metabolic process"/>
    <property type="evidence" value="ECO:0007669"/>
    <property type="project" value="InterPro"/>
</dbReference>
<comment type="pathway">
    <text evidence="3">Sphingolipid metabolism.</text>
</comment>
<dbReference type="InterPro" id="IPR002347">
    <property type="entry name" value="SDR_fam"/>
</dbReference>
<dbReference type="STRING" id="745531.A0A0C3S5S6"/>
<evidence type="ECO:0000256" key="1">
    <source>
        <dbReference type="ARBA" id="ARBA00004240"/>
    </source>
</evidence>
<dbReference type="PRINTS" id="PR00081">
    <property type="entry name" value="GDHRDH"/>
</dbReference>
<evidence type="ECO:0000256" key="5">
    <source>
        <dbReference type="ARBA" id="ARBA00022857"/>
    </source>
</evidence>
<dbReference type="FunFam" id="3.40.50.720:FF:000468">
    <property type="entry name" value="Short-chain dehydrogenase, putative"/>
    <property type="match status" value="1"/>
</dbReference>
<evidence type="ECO:0000256" key="6">
    <source>
        <dbReference type="ARBA" id="ARBA00022919"/>
    </source>
</evidence>
<comment type="subcellular location">
    <subcellularLocation>
        <location evidence="1">Endoplasmic reticulum</location>
    </subcellularLocation>
</comment>
<proteinExistence type="predicted"/>
<keyword evidence="13" id="KW-1185">Reference proteome</keyword>
<dbReference type="OrthoDB" id="10267115at2759"/>
<dbReference type="HOGENOM" id="CLU_010194_3_0_1"/>
<dbReference type="EMBL" id="KN840534">
    <property type="protein sequence ID" value="KIP05772.1"/>
    <property type="molecule type" value="Genomic_DNA"/>
</dbReference>
<dbReference type="GO" id="GO:0047560">
    <property type="term" value="F:3-dehydrosphinganine reductase activity"/>
    <property type="evidence" value="ECO:0007669"/>
    <property type="project" value="UniProtKB-EC"/>
</dbReference>
<dbReference type="InterPro" id="IPR036291">
    <property type="entry name" value="NAD(P)-bd_dom_sf"/>
</dbReference>
<evidence type="ECO:0000256" key="7">
    <source>
        <dbReference type="ARBA" id="ARBA00023002"/>
    </source>
</evidence>
<dbReference type="AlphaFoldDB" id="A0A0C3S5S6"/>
<accession>A0A0C3S5S6</accession>
<dbReference type="GO" id="GO:0030148">
    <property type="term" value="P:sphingolipid biosynthetic process"/>
    <property type="evidence" value="ECO:0007669"/>
    <property type="project" value="InterPro"/>
</dbReference>
<evidence type="ECO:0000256" key="8">
    <source>
        <dbReference type="ARBA" id="ARBA00023098"/>
    </source>
</evidence>
<keyword evidence="6" id="KW-0746">Sphingolipid metabolism</keyword>
<dbReference type="PANTHER" id="PTHR43550:SF3">
    <property type="entry name" value="3-KETODIHYDROSPHINGOSINE REDUCTASE"/>
    <property type="match status" value="1"/>
</dbReference>